<evidence type="ECO:0000313" key="8">
    <source>
        <dbReference type="EMBL" id="MBN3294265.1"/>
    </source>
</evidence>
<dbReference type="Pfam" id="PF19256">
    <property type="entry name" value="LAIKA"/>
    <property type="match status" value="1"/>
</dbReference>
<feature type="compositionally biased region" description="Basic and acidic residues" evidence="6">
    <location>
        <begin position="833"/>
        <end position="852"/>
    </location>
</feature>
<evidence type="ECO:0000256" key="2">
    <source>
        <dbReference type="ARBA" id="ARBA00022490"/>
    </source>
</evidence>
<feature type="compositionally biased region" description="Basic and acidic residues" evidence="6">
    <location>
        <begin position="661"/>
        <end position="675"/>
    </location>
</feature>
<name>A0ABS2Z5N8_POLSE</name>
<keyword evidence="4 5" id="KW-0175">Coiled coil</keyword>
<dbReference type="Pfam" id="PF14444">
    <property type="entry name" value="S1-like"/>
    <property type="match status" value="1"/>
</dbReference>
<feature type="compositionally biased region" description="Basic and acidic residues" evidence="6">
    <location>
        <begin position="784"/>
        <end position="822"/>
    </location>
</feature>
<evidence type="ECO:0000256" key="4">
    <source>
        <dbReference type="ARBA" id="ARBA00023054"/>
    </source>
</evidence>
<evidence type="ECO:0000256" key="6">
    <source>
        <dbReference type="SAM" id="MobiDB-lite"/>
    </source>
</evidence>
<dbReference type="Gene3D" id="1.10.720.30">
    <property type="entry name" value="SAP domain"/>
    <property type="match status" value="1"/>
</dbReference>
<dbReference type="EMBL" id="JAAWVN010025904">
    <property type="protein sequence ID" value="MBN3294265.1"/>
    <property type="molecule type" value="Genomic_DNA"/>
</dbReference>
<feature type="region of interest" description="Disordered" evidence="6">
    <location>
        <begin position="784"/>
        <end position="919"/>
    </location>
</feature>
<proteinExistence type="predicted"/>
<feature type="compositionally biased region" description="Acidic residues" evidence="6">
    <location>
        <begin position="598"/>
        <end position="609"/>
    </location>
</feature>
<feature type="non-terminal residue" evidence="8">
    <location>
        <position position="1"/>
    </location>
</feature>
<feature type="compositionally biased region" description="Acidic residues" evidence="6">
    <location>
        <begin position="853"/>
        <end position="890"/>
    </location>
</feature>
<dbReference type="PANTHER" id="PTHR14304:SF14">
    <property type="entry name" value="CELL DIVISION CYCLE AND APOPTOSIS REGULATOR PROTEIN 1"/>
    <property type="match status" value="1"/>
</dbReference>
<organism evidence="8 9">
    <name type="scientific">Polypterus senegalus</name>
    <name type="common">Senegal bichir</name>
    <dbReference type="NCBI Taxonomy" id="55291"/>
    <lineage>
        <taxon>Eukaryota</taxon>
        <taxon>Metazoa</taxon>
        <taxon>Chordata</taxon>
        <taxon>Craniata</taxon>
        <taxon>Vertebrata</taxon>
        <taxon>Euteleostomi</taxon>
        <taxon>Actinopterygii</taxon>
        <taxon>Polypteriformes</taxon>
        <taxon>Polypteridae</taxon>
        <taxon>Polypterus</taxon>
    </lineage>
</organism>
<evidence type="ECO:0000256" key="5">
    <source>
        <dbReference type="SAM" id="Coils"/>
    </source>
</evidence>
<keyword evidence="9" id="KW-1185">Reference proteome</keyword>
<dbReference type="InterPro" id="IPR036361">
    <property type="entry name" value="SAP_dom_sf"/>
</dbReference>
<keyword evidence="2" id="KW-0963">Cytoplasm</keyword>
<feature type="domain" description="SAP" evidence="7">
    <location>
        <begin position="624"/>
        <end position="658"/>
    </location>
</feature>
<reference evidence="8" key="1">
    <citation type="journal article" date="2021" name="Cell">
        <title>Tracing the genetic footprints of vertebrate landing in non-teleost ray-finned fishes.</title>
        <authorList>
            <person name="Bi X."/>
            <person name="Wang K."/>
            <person name="Yang L."/>
            <person name="Pan H."/>
            <person name="Jiang H."/>
            <person name="Wei Q."/>
            <person name="Fang M."/>
            <person name="Yu H."/>
            <person name="Zhu C."/>
            <person name="Cai Y."/>
            <person name="He Y."/>
            <person name="Gan X."/>
            <person name="Zeng H."/>
            <person name="Yu D."/>
            <person name="Zhu Y."/>
            <person name="Jiang H."/>
            <person name="Qiu Q."/>
            <person name="Yang H."/>
            <person name="Zhang Y.E."/>
            <person name="Wang W."/>
            <person name="Zhu M."/>
            <person name="He S."/>
            <person name="Zhang G."/>
        </authorList>
    </citation>
    <scope>NUCLEOTIDE SEQUENCE</scope>
    <source>
        <strain evidence="8">Bchr_001</strain>
    </source>
</reference>
<feature type="region of interest" description="Disordered" evidence="6">
    <location>
        <begin position="661"/>
        <end position="703"/>
    </location>
</feature>
<dbReference type="InterPro" id="IPR003034">
    <property type="entry name" value="SAP_dom"/>
</dbReference>
<evidence type="ECO:0000259" key="7">
    <source>
        <dbReference type="PROSITE" id="PS50800"/>
    </source>
</evidence>
<dbReference type="Proteomes" id="UP001166052">
    <property type="component" value="Unassembled WGS sequence"/>
</dbReference>
<gene>
    <name evidence="8" type="primary">Ccar1</name>
    <name evidence="8" type="ORF">GTO92_0022554</name>
</gene>
<feature type="region of interest" description="Disordered" evidence="6">
    <location>
        <begin position="590"/>
        <end position="626"/>
    </location>
</feature>
<dbReference type="SUPFAM" id="SSF68906">
    <property type="entry name" value="SAP domain"/>
    <property type="match status" value="1"/>
</dbReference>
<feature type="coiled-coil region" evidence="5">
    <location>
        <begin position="1037"/>
        <end position="1113"/>
    </location>
</feature>
<dbReference type="Pfam" id="PF14443">
    <property type="entry name" value="DBC1"/>
    <property type="match status" value="1"/>
</dbReference>
<dbReference type="SMART" id="SM00513">
    <property type="entry name" value="SAP"/>
    <property type="match status" value="1"/>
</dbReference>
<dbReference type="PANTHER" id="PTHR14304">
    <property type="entry name" value="CELL DIVISION CYCLE AND APOPTOSIS REGULATOR PROTEIN"/>
    <property type="match status" value="1"/>
</dbReference>
<feature type="compositionally biased region" description="Basic and acidic residues" evidence="6">
    <location>
        <begin position="683"/>
        <end position="703"/>
    </location>
</feature>
<keyword evidence="3" id="KW-0597">Phosphoprotein</keyword>
<feature type="region of interest" description="Disordered" evidence="6">
    <location>
        <begin position="253"/>
        <end position="349"/>
    </location>
</feature>
<evidence type="ECO:0000313" key="9">
    <source>
        <dbReference type="Proteomes" id="UP001166052"/>
    </source>
</evidence>
<feature type="compositionally biased region" description="Basic and acidic residues" evidence="6">
    <location>
        <begin position="283"/>
        <end position="324"/>
    </location>
</feature>
<feature type="compositionally biased region" description="Polar residues" evidence="6">
    <location>
        <begin position="1142"/>
        <end position="1153"/>
    </location>
</feature>
<evidence type="ECO:0000256" key="1">
    <source>
        <dbReference type="ARBA" id="ARBA00004496"/>
    </source>
</evidence>
<dbReference type="PROSITE" id="PS50800">
    <property type="entry name" value="SAP"/>
    <property type="match status" value="1"/>
</dbReference>
<protein>
    <submittedName>
        <fullName evidence="8">CCAR1 protein</fullName>
    </submittedName>
</protein>
<feature type="compositionally biased region" description="Basic residues" evidence="6">
    <location>
        <begin position="338"/>
        <end position="347"/>
    </location>
</feature>
<dbReference type="InterPro" id="IPR025224">
    <property type="entry name" value="CCAR1/CCAR2"/>
</dbReference>
<feature type="non-terminal residue" evidence="8">
    <location>
        <position position="1253"/>
    </location>
</feature>
<feature type="compositionally biased region" description="Pro residues" evidence="6">
    <location>
        <begin position="253"/>
        <end position="263"/>
    </location>
</feature>
<feature type="compositionally biased region" description="Basic and acidic residues" evidence="6">
    <location>
        <begin position="891"/>
        <end position="919"/>
    </location>
</feature>
<sequence length="1253" mass="143293">MAQFGGQKNPPWAAQFAATAVSQPGQSLDINSLHSALSVQQPSLLGASPGIYSQQSALAAASLNSQSAASYQLSQQTAALQQQAAAAAAALQQPPVALPTSLSLSNPQPAAQITVSYPAPRSSQQTQPLKQRVFTGVVTKLHDTFGFVDEDVFFQLSAVKGKTPQVGDRVLVEAAYNPNMPFKWNAQRIQTLQHMAPQSTQPQGQPLLKTTPTMLQSLPPTATFSVQAQAQTQPPALLQAQLSAASLAPLLQNPPQPLLPQPPQKAGLLQPPVRMIPQPQPARRIDPTPRLPSRNDRGDPIGARKEDRSRERDRERRRSRERSPQRKRSRERSPRRDRSPRRPRRAAPRYTVQFSKFSLDCVNCDMMELRRRYQNLYIPSDFFDAEFTWVDAFPISRPFHFGNYCSFHIMHKEVEPLVKNTAVLDPSDANHLYSAKVMLLANPSLDDLYHKSCALADDPQEVREAFQHPARLIKFLVGMKGKDEAMAIGGHWSPSLDGINPESDPSVLIKTAVRCCKALTGIDLSLCTQWYRFAEIRYHRPEETHKGRTVPAHVETVVLFLPDVWHCLPTRSEWETLSRGYKQQLVEKLQAERKEADGEQEEEEKDEGELKEISTPTHWSKLDPKSMKVNDLRKELESRSLSSKGLKSQLIARLMKQLKVEEQTDELKEPEKTDNTEEEEEEQMKAEEDKEEEEKRRLEEVERQRRERRYILPDEPTIVVHPNWAAKNGKFDCSIMSLSVLLDYRLEDNKEHSFEVSLFAELFNEMLQRDFGYRIYKAVASLPQKDEKTDKKEKVRKDDKKDTERKEVDKKDYTKSKESRDEDNVEPIAKRNKLFEEKEERKDDKEKRKEELKEEDEIDEESNNATAEEYDPMEAEEAEEDDEDEKEDEETNGKDRRDYKRDERKNKERSSKDKEKEKKQMVTYNKDLLMAFVYFDQSHCGYLLEKDLEEIIYTLGLHLSRAQVKKLLNKTVVRESCFYRKLTDCAKDEAIPFVNEPPQESLLGNKALLPCHKLAVEKNESPDSGTLIIYNGAMVDIGSLMQKLEKSEKAREEIEQKLQCQETKQGEDNKLILQLETANKNLSSELKEIKNYLSQAEENLKTSEQQKSYYEEHLHKTASSLSKVMEELQNVLKKGVSKSEENSQSSRENGSETIRTKSIDKDLISDRYIANYLRQSPITRRTQASCLSRRSRLATRSRDSDVLAQSEEAVLLERLSDMKKTPVVQSVGFVRFGKLALSHLEQGRFPGCAKQLV</sequence>
<dbReference type="InterPro" id="IPR025954">
    <property type="entry name" value="DBC1/CARP1_inactive_NUDIX"/>
</dbReference>
<accession>A0ABS2Z5N8</accession>
<dbReference type="InterPro" id="IPR025223">
    <property type="entry name" value="S1-like_RNA-bd_dom"/>
</dbReference>
<dbReference type="SMART" id="SM01122">
    <property type="entry name" value="DBC1"/>
    <property type="match status" value="1"/>
</dbReference>
<comment type="subcellular location">
    <subcellularLocation>
        <location evidence="1">Cytoplasm</location>
    </subcellularLocation>
</comment>
<evidence type="ECO:0000256" key="3">
    <source>
        <dbReference type="ARBA" id="ARBA00022553"/>
    </source>
</evidence>
<dbReference type="InterPro" id="IPR045353">
    <property type="entry name" value="LAIKA"/>
</dbReference>
<comment type="caution">
    <text evidence="8">The sequence shown here is derived from an EMBL/GenBank/DDBJ whole genome shotgun (WGS) entry which is preliminary data.</text>
</comment>
<feature type="region of interest" description="Disordered" evidence="6">
    <location>
        <begin position="1132"/>
        <end position="1154"/>
    </location>
</feature>
<dbReference type="Pfam" id="PF02037">
    <property type="entry name" value="SAP"/>
    <property type="match status" value="1"/>
</dbReference>